<dbReference type="AlphaFoldDB" id="A0A225UV45"/>
<gene>
    <name evidence="2" type="ORF">PHMEG_00032854</name>
</gene>
<comment type="caution">
    <text evidence="2">The sequence shown here is derived from an EMBL/GenBank/DDBJ whole genome shotgun (WGS) entry which is preliminary data.</text>
</comment>
<sequence length="724" mass="79283">MLSNYVSALALSFISFQAGQEIYWPELRPQVKSIMILLGTLYITAMIILTGAVLLAEESFFYSDMVFNCQLGIALMFGSISVLGSPATVMAIKIELNSVGPFTSLMLGATMTAEFVVLVSFSISRIVCSIYCAELDVSMLNLAYTMGIVLANIVVGVILAGVTILIFKIPGGTPSHEDDEMDIAMHGMSKYHADTPRSAILSAYYGKRNSYKPSVRSEMAPHPHNAYDEDAEIKEPTSCWTSNMSLAVKGFIWLLLGYVFYISTTLIAETTAAAYGLSWEIKFEPLLVLMIASCIAGHYVPIRHDMHVILDTVAPYMFLPFFVMTGAALKLDQVLDAIPLMSLYVGLRYVAVFIACYFGGRFLLKLSLRQYNNLWLTMTPQAGVALGLANEVKAMSTEPWAAEFSATIVAAVVVNQIIGPVLCAIGLNRAGETLKDRAVESSRDGDGDALKSLHSGAFSNFSSVRGDNFSVLSQYEVSRRSNNPTMGNGDPRTLLPFYKVKSAVVIGDDEVAFEVALELSLYGAQVNVPLLDEERTSKWQKMNETILKRAAKGDLISFKNTLQDRDNAQAMSSADVLIFTGDANRTRENIHLLKSLLGESHPRMIALVPDCKFSKEMKDQGVLVIQPSIALANIATRMALLDQKLAQALSNEISTTSDFSTASYFLRCDSGDLADMRLEGRRLALTRQVVNHHSVDYDRVAEVFAAENLPMPPPPSRVAMFGTS</sequence>
<evidence type="ECO:0000313" key="2">
    <source>
        <dbReference type="EMBL" id="OWY96792.1"/>
    </source>
</evidence>
<evidence type="ECO:0000256" key="1">
    <source>
        <dbReference type="SAM" id="Phobius"/>
    </source>
</evidence>
<feature type="transmembrane region" description="Helical" evidence="1">
    <location>
        <begin position="251"/>
        <end position="276"/>
    </location>
</feature>
<keyword evidence="1" id="KW-0812">Transmembrane</keyword>
<dbReference type="PANTHER" id="PTHR43021">
    <property type="entry name" value="NA(+)/H(+) ANTIPORTER-RELATED"/>
    <property type="match status" value="1"/>
</dbReference>
<keyword evidence="1" id="KW-0472">Membrane</keyword>
<dbReference type="Proteomes" id="UP000198211">
    <property type="component" value="Unassembled WGS sequence"/>
</dbReference>
<feature type="transmembrane region" description="Helical" evidence="1">
    <location>
        <begin position="404"/>
        <end position="427"/>
    </location>
</feature>
<feature type="transmembrane region" description="Helical" evidence="1">
    <location>
        <begin position="67"/>
        <end position="92"/>
    </location>
</feature>
<feature type="transmembrane region" description="Helical" evidence="1">
    <location>
        <begin position="343"/>
        <end position="364"/>
    </location>
</feature>
<reference evidence="3" key="1">
    <citation type="submission" date="2017-03" db="EMBL/GenBank/DDBJ databases">
        <title>Phytopthora megakarya and P. palmivora, two closely related causual agents of cacao black pod achieved similar genome size and gene model numbers by different mechanisms.</title>
        <authorList>
            <person name="Ali S."/>
            <person name="Shao J."/>
            <person name="Larry D.J."/>
            <person name="Kronmiller B."/>
            <person name="Shen D."/>
            <person name="Strem M.D."/>
            <person name="Melnick R.L."/>
            <person name="Guiltinan M.J."/>
            <person name="Tyler B.M."/>
            <person name="Meinhardt L.W."/>
            <person name="Bailey B.A."/>
        </authorList>
    </citation>
    <scope>NUCLEOTIDE SEQUENCE [LARGE SCALE GENOMIC DNA]</scope>
    <source>
        <strain evidence="3">zdho120</strain>
    </source>
</reference>
<feature type="non-terminal residue" evidence="2">
    <location>
        <position position="724"/>
    </location>
</feature>
<dbReference type="STRING" id="4795.A0A225UV45"/>
<accession>A0A225UV45</accession>
<evidence type="ECO:0000313" key="3">
    <source>
        <dbReference type="Proteomes" id="UP000198211"/>
    </source>
</evidence>
<name>A0A225UV45_9STRA</name>
<dbReference type="EMBL" id="NBNE01011218">
    <property type="protein sequence ID" value="OWY96792.1"/>
    <property type="molecule type" value="Genomic_DNA"/>
</dbReference>
<feature type="transmembrane region" description="Helical" evidence="1">
    <location>
        <begin position="283"/>
        <end position="301"/>
    </location>
</feature>
<feature type="transmembrane region" description="Helical" evidence="1">
    <location>
        <begin position="313"/>
        <end position="331"/>
    </location>
</feature>
<feature type="transmembrane region" description="Helical" evidence="1">
    <location>
        <begin position="34"/>
        <end position="55"/>
    </location>
</feature>
<dbReference type="PANTHER" id="PTHR43021:SF2">
    <property type="entry name" value="CATION_H+ EXCHANGER DOMAIN-CONTAINING PROTEIN"/>
    <property type="match status" value="1"/>
</dbReference>
<feature type="transmembrane region" description="Helical" evidence="1">
    <location>
        <begin position="104"/>
        <end position="128"/>
    </location>
</feature>
<feature type="transmembrane region" description="Helical" evidence="1">
    <location>
        <begin position="140"/>
        <end position="167"/>
    </location>
</feature>
<proteinExistence type="predicted"/>
<organism evidence="2 3">
    <name type="scientific">Phytophthora megakarya</name>
    <dbReference type="NCBI Taxonomy" id="4795"/>
    <lineage>
        <taxon>Eukaryota</taxon>
        <taxon>Sar</taxon>
        <taxon>Stramenopiles</taxon>
        <taxon>Oomycota</taxon>
        <taxon>Peronosporomycetes</taxon>
        <taxon>Peronosporales</taxon>
        <taxon>Peronosporaceae</taxon>
        <taxon>Phytophthora</taxon>
    </lineage>
</organism>
<evidence type="ECO:0008006" key="4">
    <source>
        <dbReference type="Google" id="ProtNLM"/>
    </source>
</evidence>
<dbReference type="OrthoDB" id="119067at2759"/>
<keyword evidence="1" id="KW-1133">Transmembrane helix</keyword>
<protein>
    <recommendedName>
        <fullName evidence="4">Cation/H+ exchanger domain-containing protein</fullName>
    </recommendedName>
</protein>
<keyword evidence="3" id="KW-1185">Reference proteome</keyword>